<protein>
    <submittedName>
        <fullName evidence="1">Uncharacterized protein</fullName>
    </submittedName>
</protein>
<organism evidence="1 2">
    <name type="scientific">Mycena maculata</name>
    <dbReference type="NCBI Taxonomy" id="230809"/>
    <lineage>
        <taxon>Eukaryota</taxon>
        <taxon>Fungi</taxon>
        <taxon>Dikarya</taxon>
        <taxon>Basidiomycota</taxon>
        <taxon>Agaricomycotina</taxon>
        <taxon>Agaricomycetes</taxon>
        <taxon>Agaricomycetidae</taxon>
        <taxon>Agaricales</taxon>
        <taxon>Marasmiineae</taxon>
        <taxon>Mycenaceae</taxon>
        <taxon>Mycena</taxon>
    </lineage>
</organism>
<proteinExistence type="predicted"/>
<reference evidence="1" key="1">
    <citation type="submission" date="2023-03" db="EMBL/GenBank/DDBJ databases">
        <title>Massive genome expansion in bonnet fungi (Mycena s.s.) driven by repeated elements and novel gene families across ecological guilds.</title>
        <authorList>
            <consortium name="Lawrence Berkeley National Laboratory"/>
            <person name="Harder C.B."/>
            <person name="Miyauchi S."/>
            <person name="Viragh M."/>
            <person name="Kuo A."/>
            <person name="Thoen E."/>
            <person name="Andreopoulos B."/>
            <person name="Lu D."/>
            <person name="Skrede I."/>
            <person name="Drula E."/>
            <person name="Henrissat B."/>
            <person name="Morin E."/>
            <person name="Kohler A."/>
            <person name="Barry K."/>
            <person name="LaButti K."/>
            <person name="Morin E."/>
            <person name="Salamov A."/>
            <person name="Lipzen A."/>
            <person name="Mereny Z."/>
            <person name="Hegedus B."/>
            <person name="Baldrian P."/>
            <person name="Stursova M."/>
            <person name="Weitz H."/>
            <person name="Taylor A."/>
            <person name="Grigoriev I.V."/>
            <person name="Nagy L.G."/>
            <person name="Martin F."/>
            <person name="Kauserud H."/>
        </authorList>
    </citation>
    <scope>NUCLEOTIDE SEQUENCE</scope>
    <source>
        <strain evidence="1">CBHHK188m</strain>
    </source>
</reference>
<gene>
    <name evidence="1" type="ORF">DFH07DRAFT_741475</name>
</gene>
<name>A0AAD7JB01_9AGAR</name>
<dbReference type="AlphaFoldDB" id="A0AAD7JB01"/>
<dbReference type="Proteomes" id="UP001215280">
    <property type="component" value="Unassembled WGS sequence"/>
</dbReference>
<keyword evidence="2" id="KW-1185">Reference proteome</keyword>
<evidence type="ECO:0000313" key="1">
    <source>
        <dbReference type="EMBL" id="KAJ7758879.1"/>
    </source>
</evidence>
<accession>A0AAD7JB01</accession>
<sequence length="106" mass="11782">MDAATCLGINHQVRTVQDTFIIATRQMTNVRKPHPVNSSGIGHRNCGCALCYRDRTQLDCAHPGKCIETAKILIDRIFAKWNPAIPNPDLCEELSLTEEEPYLGAC</sequence>
<comment type="caution">
    <text evidence="1">The sequence shown here is derived from an EMBL/GenBank/DDBJ whole genome shotgun (WGS) entry which is preliminary data.</text>
</comment>
<dbReference type="EMBL" id="JARJLG010000054">
    <property type="protein sequence ID" value="KAJ7758879.1"/>
    <property type="molecule type" value="Genomic_DNA"/>
</dbReference>
<evidence type="ECO:0000313" key="2">
    <source>
        <dbReference type="Proteomes" id="UP001215280"/>
    </source>
</evidence>